<evidence type="ECO:0000313" key="2">
    <source>
        <dbReference type="Proteomes" id="UP000323300"/>
    </source>
</evidence>
<dbReference type="Proteomes" id="UP000323300">
    <property type="component" value="Unassembled WGS sequence"/>
</dbReference>
<protein>
    <recommendedName>
        <fullName evidence="3">HD domain-containing protein</fullName>
    </recommendedName>
</protein>
<gene>
    <name evidence="1" type="ORF">SAMN04488498_110194</name>
</gene>
<dbReference type="SUPFAM" id="SSF109604">
    <property type="entry name" value="HD-domain/PDEase-like"/>
    <property type="match status" value="1"/>
</dbReference>
<reference evidence="1 2" key="1">
    <citation type="submission" date="2016-10" db="EMBL/GenBank/DDBJ databases">
        <authorList>
            <person name="Varghese N."/>
            <person name="Submissions S."/>
        </authorList>
    </citation>
    <scope>NUCLEOTIDE SEQUENCE [LARGE SCALE GENOMIC DNA]</scope>
    <source>
        <strain evidence="1 2">DSM 21822</strain>
    </source>
</reference>
<dbReference type="AlphaFoldDB" id="A0A1I4BJC3"/>
<organism evidence="1 2">
    <name type="scientific">Neomesorhizobium albiziae</name>
    <dbReference type="NCBI Taxonomy" id="335020"/>
    <lineage>
        <taxon>Bacteria</taxon>
        <taxon>Pseudomonadati</taxon>
        <taxon>Pseudomonadota</taxon>
        <taxon>Alphaproteobacteria</taxon>
        <taxon>Hyphomicrobiales</taxon>
        <taxon>Phyllobacteriaceae</taxon>
        <taxon>Neomesorhizobium</taxon>
    </lineage>
</organism>
<dbReference type="EMBL" id="FOSL01000010">
    <property type="protein sequence ID" value="SFK68934.1"/>
    <property type="molecule type" value="Genomic_DNA"/>
</dbReference>
<proteinExistence type="predicted"/>
<keyword evidence="2" id="KW-1185">Reference proteome</keyword>
<sequence>MTKAWLQTLSGRAVTMAKPDPRDIDPLLDLPEMLARIPRFNGAVPGGHYSVAQHCVLIADAILDDGGDVDTAAIGLLHDAHEYIWGDMTTPARDGLVEVEAEMFGDSRIAAVVSEVRRRADQAIFRACGVPWPPTPQQGRTVKSYDIRMLATERRQMLAPSGRRWAAVFEQAVPLKMRGGITIWSIAKAADEYRERLIQLCPAVAHRSQQ</sequence>
<evidence type="ECO:0008006" key="3">
    <source>
        <dbReference type="Google" id="ProtNLM"/>
    </source>
</evidence>
<dbReference type="Gene3D" id="1.10.3210.10">
    <property type="entry name" value="Hypothetical protein af1432"/>
    <property type="match status" value="1"/>
</dbReference>
<dbReference type="RefSeq" id="WP_149761434.1">
    <property type="nucleotide sequence ID" value="NZ_BSPE01000007.1"/>
</dbReference>
<evidence type="ECO:0000313" key="1">
    <source>
        <dbReference type="EMBL" id="SFK68934.1"/>
    </source>
</evidence>
<dbReference type="OrthoDB" id="1099791at2"/>
<accession>A0A1I4BJC3</accession>
<name>A0A1I4BJC3_9HYPH</name>